<keyword evidence="4" id="KW-0646">Protease inhibitor</keyword>
<dbReference type="GO" id="GO:0004867">
    <property type="term" value="F:serine-type endopeptidase inhibitor activity"/>
    <property type="evidence" value="ECO:0007669"/>
    <property type="project" value="UniProtKB-KW"/>
</dbReference>
<feature type="domain" description="Kazal-like" evidence="9">
    <location>
        <begin position="61"/>
        <end position="121"/>
    </location>
</feature>
<dbReference type="InterPro" id="IPR050159">
    <property type="entry name" value="Kazal-type_SerProtInhib"/>
</dbReference>
<evidence type="ECO:0000259" key="9">
    <source>
        <dbReference type="PROSITE" id="PS51465"/>
    </source>
</evidence>
<evidence type="ECO:0000256" key="5">
    <source>
        <dbReference type="ARBA" id="ARBA00022737"/>
    </source>
</evidence>
<evidence type="ECO:0000256" key="1">
    <source>
        <dbReference type="ARBA" id="ARBA00004613"/>
    </source>
</evidence>
<evidence type="ECO:0000313" key="10">
    <source>
        <dbReference type="EMBL" id="NXT23667.1"/>
    </source>
</evidence>
<dbReference type="AlphaFoldDB" id="A0A7L3AV05"/>
<dbReference type="PROSITE" id="PS51465">
    <property type="entry name" value="KAZAL_2"/>
    <property type="match status" value="3"/>
</dbReference>
<evidence type="ECO:0000256" key="6">
    <source>
        <dbReference type="ARBA" id="ARBA00022900"/>
    </source>
</evidence>
<dbReference type="PRINTS" id="PR00290">
    <property type="entry name" value="KAZALINHBTR"/>
</dbReference>
<dbReference type="Pfam" id="PF00050">
    <property type="entry name" value="Kazal_1"/>
    <property type="match status" value="3"/>
</dbReference>
<organism evidence="10 11">
    <name type="scientific">Syrrhaptes paradoxus</name>
    <name type="common">Pallas's sandgrouse</name>
    <dbReference type="NCBI Taxonomy" id="302527"/>
    <lineage>
        <taxon>Eukaryota</taxon>
        <taxon>Metazoa</taxon>
        <taxon>Chordata</taxon>
        <taxon>Craniata</taxon>
        <taxon>Vertebrata</taxon>
        <taxon>Euteleostomi</taxon>
        <taxon>Archelosauria</taxon>
        <taxon>Archosauria</taxon>
        <taxon>Dinosauria</taxon>
        <taxon>Saurischia</taxon>
        <taxon>Theropoda</taxon>
        <taxon>Coelurosauria</taxon>
        <taxon>Aves</taxon>
        <taxon>Neognathae</taxon>
        <taxon>Neoaves</taxon>
        <taxon>Columbimorphae</taxon>
        <taxon>Pterocliformes</taxon>
        <taxon>Pteroclidae</taxon>
        <taxon>Syrrhaptes</taxon>
    </lineage>
</organism>
<dbReference type="Proteomes" id="UP000536260">
    <property type="component" value="Unassembled WGS sequence"/>
</dbReference>
<dbReference type="InterPro" id="IPR002350">
    <property type="entry name" value="Kazal_dom"/>
</dbReference>
<sequence>GLGVAYIYMVQREKAENHLLNSTVTDLQVTDNINISTMKTTRSIALLGLALLSCLSDITSSLYQASCGMYQPYGGMPYECPPDYDPVCGTDGATYPNECTLCGAMLNNQGLDKRYNGRCITNDCADYYRPGLGLLPPCSAEYQPVCGTDGITYRNKCNFCSAVANGMDISLRNDGECSQQLDCSLQGGDPTCDGDFNPLCGSDGRTYRNKCRFCRAV</sequence>
<dbReference type="InterPro" id="IPR001239">
    <property type="entry name" value="Prot_inh_Kazal-m"/>
</dbReference>
<dbReference type="EMBL" id="VZTO01013594">
    <property type="protein sequence ID" value="NXT23667.1"/>
    <property type="molecule type" value="Genomic_DNA"/>
</dbReference>
<dbReference type="PANTHER" id="PTHR47499:SF1">
    <property type="entry name" value="SERINE PROTEASE INHIBITOR KAZAL-TYPE 7"/>
    <property type="match status" value="1"/>
</dbReference>
<dbReference type="GO" id="GO:0005576">
    <property type="term" value="C:extracellular region"/>
    <property type="evidence" value="ECO:0007669"/>
    <property type="project" value="UniProtKB-SubCell"/>
</dbReference>
<feature type="domain" description="Kazal-like" evidence="9">
    <location>
        <begin position="123"/>
        <end position="179"/>
    </location>
</feature>
<evidence type="ECO:0000313" key="11">
    <source>
        <dbReference type="Proteomes" id="UP000536260"/>
    </source>
</evidence>
<keyword evidence="7" id="KW-1015">Disulfide bond</keyword>
<dbReference type="CDD" id="cd00104">
    <property type="entry name" value="KAZAL_FS"/>
    <property type="match status" value="1"/>
</dbReference>
<feature type="non-terminal residue" evidence="10">
    <location>
        <position position="1"/>
    </location>
</feature>
<evidence type="ECO:0000256" key="2">
    <source>
        <dbReference type="ARBA" id="ARBA00019248"/>
    </source>
</evidence>
<evidence type="ECO:0000256" key="4">
    <source>
        <dbReference type="ARBA" id="ARBA00022690"/>
    </source>
</evidence>
<keyword evidence="3" id="KW-0964">Secreted</keyword>
<dbReference type="PROSITE" id="PS00282">
    <property type="entry name" value="KAZAL_1"/>
    <property type="match status" value="3"/>
</dbReference>
<protein>
    <recommendedName>
        <fullName evidence="2">Ovomucoid</fullName>
    </recommendedName>
</protein>
<dbReference type="SUPFAM" id="SSF100895">
    <property type="entry name" value="Kazal-type serine protease inhibitors"/>
    <property type="match status" value="3"/>
</dbReference>
<evidence type="ECO:0000256" key="3">
    <source>
        <dbReference type="ARBA" id="ARBA00022525"/>
    </source>
</evidence>
<dbReference type="SMART" id="SM00280">
    <property type="entry name" value="KAZAL"/>
    <property type="match status" value="3"/>
</dbReference>
<name>A0A7L3AV05_9AVES</name>
<evidence type="ECO:0000256" key="8">
    <source>
        <dbReference type="ARBA" id="ARBA00023180"/>
    </source>
</evidence>
<dbReference type="PANTHER" id="PTHR47499">
    <property type="entry name" value="SERINE PROTEASE INHIBITOR KAZAL-TYPE 7 SPINK7"/>
    <property type="match status" value="1"/>
</dbReference>
<accession>A0A7L3AV05</accession>
<dbReference type="Gene3D" id="3.30.60.30">
    <property type="match status" value="3"/>
</dbReference>
<comment type="subcellular location">
    <subcellularLocation>
        <location evidence="1">Secreted</location>
    </subcellularLocation>
</comment>
<dbReference type="InterPro" id="IPR036058">
    <property type="entry name" value="Kazal_dom_sf"/>
</dbReference>
<keyword evidence="6" id="KW-0722">Serine protease inhibitor</keyword>
<feature type="domain" description="Kazal-like" evidence="9">
    <location>
        <begin position="180"/>
        <end position="217"/>
    </location>
</feature>
<comment type="caution">
    <text evidence="10">The sequence shown here is derived from an EMBL/GenBank/DDBJ whole genome shotgun (WGS) entry which is preliminary data.</text>
</comment>
<gene>
    <name evidence="10" type="primary">Iovo_0</name>
    <name evidence="10" type="ORF">SYRPAR_R09727</name>
</gene>
<evidence type="ECO:0000256" key="7">
    <source>
        <dbReference type="ARBA" id="ARBA00023157"/>
    </source>
</evidence>
<keyword evidence="8" id="KW-0325">Glycoprotein</keyword>
<keyword evidence="5" id="KW-0677">Repeat</keyword>
<reference evidence="10 11" key="1">
    <citation type="submission" date="2019-09" db="EMBL/GenBank/DDBJ databases">
        <title>Bird 10,000 Genomes (B10K) Project - Family phase.</title>
        <authorList>
            <person name="Zhang G."/>
        </authorList>
    </citation>
    <scope>NUCLEOTIDE SEQUENCE [LARGE SCALE GENOMIC DNA]</scope>
    <source>
        <strain evidence="10">B10K-DU-003-42</strain>
        <tissue evidence="10">Mixed tissue sample</tissue>
    </source>
</reference>
<keyword evidence="11" id="KW-1185">Reference proteome</keyword>
<proteinExistence type="predicted"/>
<feature type="non-terminal residue" evidence="10">
    <location>
        <position position="217"/>
    </location>
</feature>